<keyword evidence="6" id="KW-0732">Signal</keyword>
<feature type="signal peptide" evidence="6">
    <location>
        <begin position="1"/>
        <end position="19"/>
    </location>
</feature>
<dbReference type="PROSITE" id="PS00122">
    <property type="entry name" value="CARBOXYLESTERASE_B_1"/>
    <property type="match status" value="1"/>
</dbReference>
<protein>
    <recommendedName>
        <fullName evidence="6">Carboxylic ester hydrolase</fullName>
        <ecNumber evidence="6">3.1.1.-</ecNumber>
    </recommendedName>
</protein>
<keyword evidence="4 6" id="KW-0378">Hydrolase</keyword>
<dbReference type="PANTHER" id="PTHR43142:SF1">
    <property type="entry name" value="CARBOXYLIC ESTER HYDROLASE"/>
    <property type="match status" value="1"/>
</dbReference>
<dbReference type="InterPro" id="IPR002168">
    <property type="entry name" value="Lipase_GDXG_HIS_AS"/>
</dbReference>
<organism evidence="8">
    <name type="scientific">Homalodisca liturata</name>
    <dbReference type="NCBI Taxonomy" id="320908"/>
    <lineage>
        <taxon>Eukaryota</taxon>
        <taxon>Metazoa</taxon>
        <taxon>Ecdysozoa</taxon>
        <taxon>Arthropoda</taxon>
        <taxon>Hexapoda</taxon>
        <taxon>Insecta</taxon>
        <taxon>Pterygota</taxon>
        <taxon>Neoptera</taxon>
        <taxon>Paraneoptera</taxon>
        <taxon>Hemiptera</taxon>
        <taxon>Auchenorrhyncha</taxon>
        <taxon>Membracoidea</taxon>
        <taxon>Cicadellidae</taxon>
        <taxon>Cicadellinae</taxon>
        <taxon>Proconiini</taxon>
        <taxon>Homalodisca</taxon>
    </lineage>
</organism>
<dbReference type="InterPro" id="IPR019826">
    <property type="entry name" value="Carboxylesterase_B_AS"/>
</dbReference>
<keyword evidence="3" id="KW-0719">Serine esterase</keyword>
<dbReference type="InterPro" id="IPR019819">
    <property type="entry name" value="Carboxylesterase_B_CS"/>
</dbReference>
<dbReference type="CDD" id="cd00312">
    <property type="entry name" value="Esterase_lipase"/>
    <property type="match status" value="1"/>
</dbReference>
<dbReference type="InterPro" id="IPR029058">
    <property type="entry name" value="AB_hydrolase_fold"/>
</dbReference>
<evidence type="ECO:0000259" key="7">
    <source>
        <dbReference type="Pfam" id="PF00135"/>
    </source>
</evidence>
<evidence type="ECO:0000256" key="5">
    <source>
        <dbReference type="ARBA" id="ARBA00023180"/>
    </source>
</evidence>
<dbReference type="EMBL" id="GECU01016412">
    <property type="protein sequence ID" value="JAS91294.1"/>
    <property type="molecule type" value="Transcribed_RNA"/>
</dbReference>
<evidence type="ECO:0000256" key="2">
    <source>
        <dbReference type="ARBA" id="ARBA00010515"/>
    </source>
</evidence>
<dbReference type="Pfam" id="PF00135">
    <property type="entry name" value="COesterase"/>
    <property type="match status" value="1"/>
</dbReference>
<keyword evidence="5" id="KW-0325">Glycoprotein</keyword>
<dbReference type="InterPro" id="IPR002018">
    <property type="entry name" value="CarbesteraseB"/>
</dbReference>
<dbReference type="Gene3D" id="3.40.50.1820">
    <property type="entry name" value="alpha/beta hydrolase"/>
    <property type="match status" value="1"/>
</dbReference>
<feature type="chain" id="PRO_5008447310" description="Carboxylic ester hydrolase" evidence="6">
    <location>
        <begin position="20"/>
        <end position="566"/>
    </location>
</feature>
<dbReference type="PROSITE" id="PS00941">
    <property type="entry name" value="CARBOXYLESTERASE_B_2"/>
    <property type="match status" value="1"/>
</dbReference>
<dbReference type="EC" id="3.1.1.-" evidence="6"/>
<proteinExistence type="inferred from homology"/>
<accession>A0A1B6IWH5</accession>
<feature type="domain" description="Carboxylesterase type B" evidence="7">
    <location>
        <begin position="20"/>
        <end position="529"/>
    </location>
</feature>
<comment type="similarity">
    <text evidence="1 6">Belongs to the type-B carboxylesterase/lipase family.</text>
</comment>
<dbReference type="PANTHER" id="PTHR43142">
    <property type="entry name" value="CARBOXYLIC ESTER HYDROLASE"/>
    <property type="match status" value="1"/>
</dbReference>
<dbReference type="GO" id="GO:0052689">
    <property type="term" value="F:carboxylic ester hydrolase activity"/>
    <property type="evidence" value="ECO:0007669"/>
    <property type="project" value="UniProtKB-KW"/>
</dbReference>
<evidence type="ECO:0000256" key="3">
    <source>
        <dbReference type="ARBA" id="ARBA00022487"/>
    </source>
</evidence>
<sequence>MHYLLFVLSLLYCSVVVKTVIVRTEHGSISGTEFKTSQGKLVNAFLGIPYAKPPVKELRFKEPQLIDNWTGVRSGQNFSSKCIQFIYYAGDGNNIEGDEDCLYLNIFTPSASSDSKLEVVFYIHGGAYMFGSSNSFTPYFILDNLDIVFVTFNYRLGPFGFLSTEDEVVPGNNGMKDQVLALKWVRKNIKRFGGDKNKITIAGHSAGGSSVHLHYLSPLSKRLFHQGISVSGSALCPWVLAENSRAKSQLLADSVGCPTDNSNSLVDCLRSKPAKSLLLKTEELFMPWHFNPFSPFGPVVEKNSSEAFLDKDPYELLKEGNVKDAPWLTSMTTEEGLYPASTFLKNNKLMKELDENWNQIAPHLLDYNNTVAKELQDEISDKIKKFYFGNKNISTAQTAELVRMLSDRLFAADIEKAARLHASVTSSPVYFYSFSYRGTYSAGNFFCKCNDNWGASHGDDLLYLLTTGYGSYSIDTEEDKEMVDTMVNIWISFIQSGFPTASPEAVWIPVAPDAEEDGNLNFLQISSSKDIKPSSSLDLGNRKFWDHLPLGELRKGDEKRKHADEL</sequence>
<evidence type="ECO:0000313" key="8">
    <source>
        <dbReference type="EMBL" id="JAS91294.1"/>
    </source>
</evidence>
<gene>
    <name evidence="8" type="ORF">g.9968</name>
</gene>
<dbReference type="SUPFAM" id="SSF53474">
    <property type="entry name" value="alpha/beta-Hydrolases"/>
    <property type="match status" value="1"/>
</dbReference>
<evidence type="ECO:0000256" key="4">
    <source>
        <dbReference type="ARBA" id="ARBA00022801"/>
    </source>
</evidence>
<reference evidence="8" key="1">
    <citation type="submission" date="2015-11" db="EMBL/GenBank/DDBJ databases">
        <title>De novo transcriptome assembly of four potential Pierce s Disease insect vectors from Arizona vineyards.</title>
        <authorList>
            <person name="Tassone E.E."/>
        </authorList>
    </citation>
    <scope>NUCLEOTIDE SEQUENCE</scope>
</reference>
<name>A0A1B6IWH5_9HEMI</name>
<dbReference type="PROSITE" id="PS01173">
    <property type="entry name" value="LIPASE_GDXG_HIS"/>
    <property type="match status" value="1"/>
</dbReference>
<dbReference type="AlphaFoldDB" id="A0A1B6IWH5"/>
<evidence type="ECO:0000256" key="1">
    <source>
        <dbReference type="ARBA" id="ARBA00005964"/>
    </source>
</evidence>
<evidence type="ECO:0000256" key="6">
    <source>
        <dbReference type="RuleBase" id="RU361235"/>
    </source>
</evidence>
<comment type="similarity">
    <text evidence="2">Belongs to the 'GDXG' lipolytic enzyme family.</text>
</comment>